<evidence type="ECO:0000256" key="2">
    <source>
        <dbReference type="SAM" id="Phobius"/>
    </source>
</evidence>
<gene>
    <name evidence="3" type="ORF">FHX71_002212</name>
</gene>
<organism evidence="3 4">
    <name type="scientific">Promicromonospora sukumoe</name>
    <dbReference type="NCBI Taxonomy" id="88382"/>
    <lineage>
        <taxon>Bacteria</taxon>
        <taxon>Bacillati</taxon>
        <taxon>Actinomycetota</taxon>
        <taxon>Actinomycetes</taxon>
        <taxon>Micrococcales</taxon>
        <taxon>Promicromonosporaceae</taxon>
        <taxon>Promicromonospora</taxon>
    </lineage>
</organism>
<dbReference type="RefSeq" id="WP_182616157.1">
    <property type="nucleotide sequence ID" value="NZ_BAAATF010000003.1"/>
</dbReference>
<sequence length="155" mass="16838">MSQPPPSHPPLQPPQPALPDFDAELSVTVQGNVLTTNMVAPTLTVDGWPAPLPAVGTQRIPIRSGRHRLQVYSQWLRRYGHAVLDVDVAPGQTLEVFYAPPHQNFYDEGAIGFSPQVRRGRGLMIGIWAMIGLLLAVVCGLILSLMITLVTLAVT</sequence>
<dbReference type="Proteomes" id="UP000540568">
    <property type="component" value="Unassembled WGS sequence"/>
</dbReference>
<keyword evidence="2" id="KW-0472">Membrane</keyword>
<accession>A0A7W3J8J3</accession>
<dbReference type="AlphaFoldDB" id="A0A7W3J8J3"/>
<name>A0A7W3J8J3_9MICO</name>
<keyword evidence="4" id="KW-1185">Reference proteome</keyword>
<evidence type="ECO:0000313" key="3">
    <source>
        <dbReference type="EMBL" id="MBA8808270.1"/>
    </source>
</evidence>
<evidence type="ECO:0000313" key="4">
    <source>
        <dbReference type="Proteomes" id="UP000540568"/>
    </source>
</evidence>
<feature type="compositionally biased region" description="Pro residues" evidence="1">
    <location>
        <begin position="1"/>
        <end position="17"/>
    </location>
</feature>
<feature type="region of interest" description="Disordered" evidence="1">
    <location>
        <begin position="1"/>
        <end position="20"/>
    </location>
</feature>
<keyword evidence="2" id="KW-1133">Transmembrane helix</keyword>
<evidence type="ECO:0000256" key="1">
    <source>
        <dbReference type="SAM" id="MobiDB-lite"/>
    </source>
</evidence>
<reference evidence="3 4" key="1">
    <citation type="submission" date="2020-07" db="EMBL/GenBank/DDBJ databases">
        <title>Sequencing the genomes of 1000 actinobacteria strains.</title>
        <authorList>
            <person name="Klenk H.-P."/>
        </authorList>
    </citation>
    <scope>NUCLEOTIDE SEQUENCE [LARGE SCALE GENOMIC DNA]</scope>
    <source>
        <strain evidence="3 4">DSM 44121</strain>
    </source>
</reference>
<keyword evidence="2" id="KW-0812">Transmembrane</keyword>
<dbReference type="EMBL" id="JACGWV010000001">
    <property type="protein sequence ID" value="MBA8808270.1"/>
    <property type="molecule type" value="Genomic_DNA"/>
</dbReference>
<comment type="caution">
    <text evidence="3">The sequence shown here is derived from an EMBL/GenBank/DDBJ whole genome shotgun (WGS) entry which is preliminary data.</text>
</comment>
<feature type="transmembrane region" description="Helical" evidence="2">
    <location>
        <begin position="127"/>
        <end position="154"/>
    </location>
</feature>
<protein>
    <submittedName>
        <fullName evidence="3">Uncharacterized protein</fullName>
    </submittedName>
</protein>
<proteinExistence type="predicted"/>